<dbReference type="PATRIC" id="fig|199198.4.peg.3541"/>
<dbReference type="EMBL" id="LJPM01000041">
    <property type="protein sequence ID" value="KPW26560.1"/>
    <property type="molecule type" value="Genomic_DNA"/>
</dbReference>
<evidence type="ECO:0000313" key="2">
    <source>
        <dbReference type="Proteomes" id="UP000050297"/>
    </source>
</evidence>
<comment type="caution">
    <text evidence="1">The sequence shown here is derived from an EMBL/GenBank/DDBJ whole genome shotgun (WGS) entry which is preliminary data.</text>
</comment>
<reference evidence="1 2" key="1">
    <citation type="submission" date="2015-09" db="EMBL/GenBank/DDBJ databases">
        <title>Genome announcement of multiple Pseudomonas syringae strains.</title>
        <authorList>
            <person name="Thakur S."/>
            <person name="Wang P.W."/>
            <person name="Gong Y."/>
            <person name="Weir B.S."/>
            <person name="Guttman D.S."/>
        </authorList>
    </citation>
    <scope>NUCLEOTIDE SEQUENCE [LARGE SCALE GENOMIC DNA]</scope>
    <source>
        <strain evidence="1 2">ICMP2802</strain>
    </source>
</reference>
<protein>
    <submittedName>
        <fullName evidence="1">Uncharacterized protein</fullName>
    </submittedName>
</protein>
<organism evidence="1 2">
    <name type="scientific">Pseudomonas syringae pv. aceris</name>
    <dbReference type="NCBI Taxonomy" id="199198"/>
    <lineage>
        <taxon>Bacteria</taxon>
        <taxon>Pseudomonadati</taxon>
        <taxon>Pseudomonadota</taxon>
        <taxon>Gammaproteobacteria</taxon>
        <taxon>Pseudomonadales</taxon>
        <taxon>Pseudomonadaceae</taxon>
        <taxon>Pseudomonas</taxon>
        <taxon>Pseudomonas syringae</taxon>
    </lineage>
</organism>
<name>A0A0L8IPJ8_PSESX</name>
<accession>A0A0L8IPJ8</accession>
<sequence>MSTVNTEKKTAVAAWVALLDDSSALLTSPGIHHKLLVRQAGVLHASQIVSAEEYSDMLELADGALAYAIEAQLDLPASDSAA</sequence>
<dbReference type="AlphaFoldDB" id="A0A0L8IPJ8"/>
<proteinExistence type="predicted"/>
<dbReference type="Proteomes" id="UP000050297">
    <property type="component" value="Unassembled WGS sequence"/>
</dbReference>
<evidence type="ECO:0000313" key="1">
    <source>
        <dbReference type="EMBL" id="KPW26560.1"/>
    </source>
</evidence>
<gene>
    <name evidence="1" type="ORF">ALO91_01576</name>
</gene>